<evidence type="ECO:0000256" key="2">
    <source>
        <dbReference type="ARBA" id="ARBA00022771"/>
    </source>
</evidence>
<feature type="region of interest" description="Disordered" evidence="7">
    <location>
        <begin position="1"/>
        <end position="35"/>
    </location>
</feature>
<feature type="region of interest" description="Disordered" evidence="7">
    <location>
        <begin position="320"/>
        <end position="369"/>
    </location>
</feature>
<feature type="coiled-coil region" evidence="6">
    <location>
        <begin position="278"/>
        <end position="305"/>
    </location>
</feature>
<evidence type="ECO:0000256" key="6">
    <source>
        <dbReference type="SAM" id="Coils"/>
    </source>
</evidence>
<dbReference type="GeneTree" id="ENSGT00730000111394"/>
<feature type="compositionally biased region" description="Basic and acidic residues" evidence="7">
    <location>
        <begin position="434"/>
        <end position="450"/>
    </location>
</feature>
<reference evidence="9 10" key="1">
    <citation type="submission" date="2020-10" db="EMBL/GenBank/DDBJ databases">
        <title>Pygocentrus nattereri (red-bellied piranha) genome, fPygNat1, primary haplotype.</title>
        <authorList>
            <person name="Myers G."/>
            <person name="Meyer A."/>
            <person name="Karagic N."/>
            <person name="Pippel M."/>
            <person name="Winkler S."/>
            <person name="Tracey A."/>
            <person name="Wood J."/>
            <person name="Formenti G."/>
            <person name="Howe K."/>
            <person name="Fedrigo O."/>
            <person name="Jarvis E.D."/>
        </authorList>
    </citation>
    <scope>NUCLEOTIDE SEQUENCE [LARGE SCALE GENOMIC DNA]</scope>
</reference>
<feature type="region of interest" description="Disordered" evidence="7">
    <location>
        <begin position="143"/>
        <end position="252"/>
    </location>
</feature>
<evidence type="ECO:0000313" key="9">
    <source>
        <dbReference type="Ensembl" id="ENSPNAP00000029877.2"/>
    </source>
</evidence>
<dbReference type="GO" id="GO:0008270">
    <property type="term" value="F:zinc ion binding"/>
    <property type="evidence" value="ECO:0007669"/>
    <property type="project" value="UniProtKB-KW"/>
</dbReference>
<dbReference type="Pfam" id="PF05485">
    <property type="entry name" value="THAP"/>
    <property type="match status" value="1"/>
</dbReference>
<organism evidence="9 10">
    <name type="scientific">Pygocentrus nattereri</name>
    <name type="common">Red-bellied piranha</name>
    <dbReference type="NCBI Taxonomy" id="42514"/>
    <lineage>
        <taxon>Eukaryota</taxon>
        <taxon>Metazoa</taxon>
        <taxon>Chordata</taxon>
        <taxon>Craniata</taxon>
        <taxon>Vertebrata</taxon>
        <taxon>Euteleostomi</taxon>
        <taxon>Actinopterygii</taxon>
        <taxon>Neopterygii</taxon>
        <taxon>Teleostei</taxon>
        <taxon>Ostariophysi</taxon>
        <taxon>Characiformes</taxon>
        <taxon>Characoidei</taxon>
        <taxon>Pygocentrus</taxon>
    </lineage>
</organism>
<keyword evidence="1" id="KW-0479">Metal-binding</keyword>
<feature type="domain" description="THAP-type" evidence="8">
    <location>
        <begin position="51"/>
        <end position="143"/>
    </location>
</feature>
<evidence type="ECO:0000256" key="5">
    <source>
        <dbReference type="PROSITE-ProRule" id="PRU00309"/>
    </source>
</evidence>
<evidence type="ECO:0000313" key="10">
    <source>
        <dbReference type="Proteomes" id="UP001501920"/>
    </source>
</evidence>
<dbReference type="Ensembl" id="ENSPNAT00000017388.2">
    <property type="protein sequence ID" value="ENSPNAP00000029877.2"/>
    <property type="gene ID" value="ENSPNAG00000016248.2"/>
</dbReference>
<dbReference type="SMART" id="SM00980">
    <property type="entry name" value="THAP"/>
    <property type="match status" value="1"/>
</dbReference>
<dbReference type="InterPro" id="IPR006612">
    <property type="entry name" value="THAP_Znf"/>
</dbReference>
<feature type="compositionally biased region" description="Basic and acidic residues" evidence="7">
    <location>
        <begin position="161"/>
        <end position="184"/>
    </location>
</feature>
<dbReference type="SMART" id="SM00692">
    <property type="entry name" value="DM3"/>
    <property type="match status" value="1"/>
</dbReference>
<dbReference type="PROSITE" id="PS50950">
    <property type="entry name" value="ZF_THAP"/>
    <property type="match status" value="1"/>
</dbReference>
<evidence type="ECO:0000259" key="8">
    <source>
        <dbReference type="PROSITE" id="PS50950"/>
    </source>
</evidence>
<dbReference type="STRING" id="42514.ENSPNAP00000029877"/>
<dbReference type="GO" id="GO:0003677">
    <property type="term" value="F:DNA binding"/>
    <property type="evidence" value="ECO:0007669"/>
    <property type="project" value="UniProtKB-UniRule"/>
</dbReference>
<dbReference type="InterPro" id="IPR026519">
    <property type="entry name" value="THAP7"/>
</dbReference>
<keyword evidence="2 5" id="KW-0863">Zinc-finger</keyword>
<gene>
    <name evidence="9" type="primary">THAP7</name>
</gene>
<dbReference type="OrthoDB" id="7312725at2759"/>
<proteinExistence type="predicted"/>
<keyword evidence="4 5" id="KW-0238">DNA-binding</keyword>
<reference evidence="9" key="2">
    <citation type="submission" date="2025-08" db="UniProtKB">
        <authorList>
            <consortium name="Ensembl"/>
        </authorList>
    </citation>
    <scope>IDENTIFICATION</scope>
</reference>
<dbReference type="GO" id="GO:0005634">
    <property type="term" value="C:nucleus"/>
    <property type="evidence" value="ECO:0007669"/>
    <property type="project" value="TreeGrafter"/>
</dbReference>
<evidence type="ECO:0000256" key="1">
    <source>
        <dbReference type="ARBA" id="ARBA00022723"/>
    </source>
</evidence>
<evidence type="ECO:0000256" key="7">
    <source>
        <dbReference type="SAM" id="MobiDB-lite"/>
    </source>
</evidence>
<protein>
    <recommendedName>
        <fullName evidence="8">THAP-type domain-containing protein</fullName>
    </recommendedName>
</protein>
<name>A0A3B4DZP2_PYGNA</name>
<feature type="compositionally biased region" description="Polar residues" evidence="7">
    <location>
        <begin position="202"/>
        <end position="234"/>
    </location>
</feature>
<feature type="region of interest" description="Disordered" evidence="7">
    <location>
        <begin position="413"/>
        <end position="467"/>
    </location>
</feature>
<accession>A0A3B4DZP2</accession>
<reference evidence="9" key="3">
    <citation type="submission" date="2025-09" db="UniProtKB">
        <authorList>
            <consortium name="Ensembl"/>
        </authorList>
    </citation>
    <scope>IDENTIFICATION</scope>
</reference>
<dbReference type="Proteomes" id="UP001501920">
    <property type="component" value="Chromosome 27"/>
</dbReference>
<dbReference type="GO" id="GO:0006355">
    <property type="term" value="P:regulation of DNA-templated transcription"/>
    <property type="evidence" value="ECO:0007669"/>
    <property type="project" value="TreeGrafter"/>
</dbReference>
<dbReference type="PANTHER" id="PTHR47502:SF1">
    <property type="entry name" value="THAP DOMAIN-CONTAINING PROTEIN 7"/>
    <property type="match status" value="1"/>
</dbReference>
<keyword evidence="3" id="KW-0862">Zinc</keyword>
<keyword evidence="10" id="KW-1185">Reference proteome</keyword>
<dbReference type="SUPFAM" id="SSF57716">
    <property type="entry name" value="Glucocorticoid receptor-like (DNA-binding domain)"/>
    <property type="match status" value="1"/>
</dbReference>
<dbReference type="OMA" id="EMLLQMH"/>
<dbReference type="PANTHER" id="PTHR47502">
    <property type="entry name" value="THAP DOMAIN-CONTAINING PROTEIN 7"/>
    <property type="match status" value="1"/>
</dbReference>
<evidence type="ECO:0000256" key="3">
    <source>
        <dbReference type="ARBA" id="ARBA00022833"/>
    </source>
</evidence>
<dbReference type="AlphaFoldDB" id="A0A3B4DZP2"/>
<evidence type="ECO:0000256" key="4">
    <source>
        <dbReference type="ARBA" id="ARBA00023125"/>
    </source>
</evidence>
<feature type="compositionally biased region" description="Polar residues" evidence="7">
    <location>
        <begin position="1"/>
        <end position="11"/>
    </location>
</feature>
<keyword evidence="6" id="KW-0175">Coiled coil</keyword>
<sequence>MKASVSQSDAFRQNPPVMHQQPEPGHFLSACADPQRKKKTAIFVRSKGSVMPRHCSAAGCNSRDTRDARKAGLTFHRLPKRGNPRRATWILNSHRKGPEGKGQWDPQSDYIYFCSKHFTPDSFELSGVSGYRRLKDDAVPTVVETSSFQRGKTSRGRGRPRNVERQMRTKKRTENEGSDSKEVPINEAFIQNVTSEGEAEKSNTVNGEQANEQSPPLSSEDVQTNKTSPNSQPTDIAPNPTSPRPPSPSCYMRRLPPPPGFYLAKEHNYAQLCPLVWRKRYDKAIDNLEKALRLLSAARRRENRLRLTLLRLRESRLKSTLSRIQDSSRRKEGQGGQGRVSVLATQSEKATRIDRSGTPEGLEESEIEGTNEDMELFTEEGWRRPAPTAKERVPVEEEDGCCFYCGRGREDEESKEVRDRRMSHRATESQGPLESHKPKRIQEGKRERGKTPSIFIGRKAESTRNDAPAVEPKDCYFYYCENDASEDQTRTASLDSPPQQNIDGEASLELCGKPLQQLTLLHPQTEMLLQMHTVPGPTQSTVTLQEATSPLQLQQLHLLQPSVGLQPGLLLPDMTTREGNMSQSDQEAGNHIYVVQERSDSHLLLVPVSTDTRESSGVSVDTVLQNMETQSILLTGEGFQQGASEDGDSLGVESNLTGLRNTRLRESQNGNQSNLRATVVSGDVRQRLKEHLEGFQLQLSSEFVD</sequence>